<dbReference type="EMBL" id="MLQL01000104">
    <property type="protein sequence ID" value="OQE09676.1"/>
    <property type="molecule type" value="Genomic_DNA"/>
</dbReference>
<accession>A0A1V6S725</accession>
<gene>
    <name evidence="1" type="ORF">PENFLA_c104G09751</name>
</gene>
<evidence type="ECO:0000313" key="1">
    <source>
        <dbReference type="EMBL" id="OQE09676.1"/>
    </source>
</evidence>
<protein>
    <submittedName>
        <fullName evidence="1">Uncharacterized protein</fullName>
    </submittedName>
</protein>
<sequence>MVILGLMLIAKLLKSNGIKNHVIETPSFDVFHKL</sequence>
<evidence type="ECO:0000313" key="2">
    <source>
        <dbReference type="Proteomes" id="UP000191342"/>
    </source>
</evidence>
<keyword evidence="2" id="KW-1185">Reference proteome</keyword>
<organism evidence="1 2">
    <name type="scientific">Penicillium flavigenum</name>
    <dbReference type="NCBI Taxonomy" id="254877"/>
    <lineage>
        <taxon>Eukaryota</taxon>
        <taxon>Fungi</taxon>
        <taxon>Dikarya</taxon>
        <taxon>Ascomycota</taxon>
        <taxon>Pezizomycotina</taxon>
        <taxon>Eurotiomycetes</taxon>
        <taxon>Eurotiomycetidae</taxon>
        <taxon>Eurotiales</taxon>
        <taxon>Aspergillaceae</taxon>
        <taxon>Penicillium</taxon>
    </lineage>
</organism>
<dbReference type="Proteomes" id="UP000191342">
    <property type="component" value="Unassembled WGS sequence"/>
</dbReference>
<name>A0A1V6S725_9EURO</name>
<dbReference type="AlphaFoldDB" id="A0A1V6S725"/>
<comment type="caution">
    <text evidence="1">The sequence shown here is derived from an EMBL/GenBank/DDBJ whole genome shotgun (WGS) entry which is preliminary data.</text>
</comment>
<reference evidence="2" key="1">
    <citation type="journal article" date="2017" name="Nat. Microbiol.">
        <title>Global analysis of biosynthetic gene clusters reveals vast potential of secondary metabolite production in Penicillium species.</title>
        <authorList>
            <person name="Nielsen J.C."/>
            <person name="Grijseels S."/>
            <person name="Prigent S."/>
            <person name="Ji B."/>
            <person name="Dainat J."/>
            <person name="Nielsen K.F."/>
            <person name="Frisvad J.C."/>
            <person name="Workman M."/>
            <person name="Nielsen J."/>
        </authorList>
    </citation>
    <scope>NUCLEOTIDE SEQUENCE [LARGE SCALE GENOMIC DNA]</scope>
    <source>
        <strain evidence="2">IBT 14082</strain>
    </source>
</reference>
<proteinExistence type="predicted"/>